<dbReference type="NCBIfam" id="NF038159">
    <property type="entry name" value="lanthi_III_b"/>
    <property type="match status" value="1"/>
</dbReference>
<dbReference type="NCBIfam" id="NF033212">
    <property type="entry name" value="SapB_AmfS_lanti"/>
    <property type="match status" value="1"/>
</dbReference>
<evidence type="ECO:0000313" key="3">
    <source>
        <dbReference type="Proteomes" id="UP001612741"/>
    </source>
</evidence>
<name>A0ABW7YUI1_9ACTN</name>
<dbReference type="RefSeq" id="WP_397082553.1">
    <property type="nucleotide sequence ID" value="NZ_JBITGY010000004.1"/>
</dbReference>
<protein>
    <submittedName>
        <fullName evidence="2">SapB/AmfS family lanthipeptide</fullName>
    </submittedName>
</protein>
<evidence type="ECO:0000256" key="1">
    <source>
        <dbReference type="SAM" id="MobiDB-lite"/>
    </source>
</evidence>
<evidence type="ECO:0000313" key="2">
    <source>
        <dbReference type="EMBL" id="MFI6499337.1"/>
    </source>
</evidence>
<dbReference type="InterPro" id="IPR045825">
    <property type="entry name" value="RamS"/>
</dbReference>
<dbReference type="EMBL" id="JBITGY010000004">
    <property type="protein sequence ID" value="MFI6499337.1"/>
    <property type="molecule type" value="Genomic_DNA"/>
</dbReference>
<sequence>MTLLDLQGMEAPASSEAPTGGSSLTILGCDSRKPSNLSVLLCH</sequence>
<feature type="region of interest" description="Disordered" evidence="1">
    <location>
        <begin position="1"/>
        <end position="25"/>
    </location>
</feature>
<dbReference type="Pfam" id="PF19402">
    <property type="entry name" value="RamS"/>
    <property type="match status" value="1"/>
</dbReference>
<feature type="compositionally biased region" description="Polar residues" evidence="1">
    <location>
        <begin position="16"/>
        <end position="25"/>
    </location>
</feature>
<gene>
    <name evidence="2" type="ORF">ACIBG2_18260</name>
</gene>
<proteinExistence type="predicted"/>
<reference evidence="2 3" key="1">
    <citation type="submission" date="2024-10" db="EMBL/GenBank/DDBJ databases">
        <title>The Natural Products Discovery Center: Release of the First 8490 Sequenced Strains for Exploring Actinobacteria Biosynthetic Diversity.</title>
        <authorList>
            <person name="Kalkreuter E."/>
            <person name="Kautsar S.A."/>
            <person name="Yang D."/>
            <person name="Bader C.D."/>
            <person name="Teijaro C.N."/>
            <person name="Fluegel L."/>
            <person name="Davis C.M."/>
            <person name="Simpson J.R."/>
            <person name="Lauterbach L."/>
            <person name="Steele A.D."/>
            <person name="Gui C."/>
            <person name="Meng S."/>
            <person name="Li G."/>
            <person name="Viehrig K."/>
            <person name="Ye F."/>
            <person name="Su P."/>
            <person name="Kiefer A.F."/>
            <person name="Nichols A."/>
            <person name="Cepeda A.J."/>
            <person name="Yan W."/>
            <person name="Fan B."/>
            <person name="Jiang Y."/>
            <person name="Adhikari A."/>
            <person name="Zheng C.-J."/>
            <person name="Schuster L."/>
            <person name="Cowan T.M."/>
            <person name="Smanski M.J."/>
            <person name="Chevrette M.G."/>
            <person name="De Carvalho L.P.S."/>
            <person name="Shen B."/>
        </authorList>
    </citation>
    <scope>NUCLEOTIDE SEQUENCE [LARGE SCALE GENOMIC DNA]</scope>
    <source>
        <strain evidence="2 3">NPDC050545</strain>
    </source>
</reference>
<accession>A0ABW7YUI1</accession>
<comment type="caution">
    <text evidence="2">The sequence shown here is derived from an EMBL/GenBank/DDBJ whole genome shotgun (WGS) entry which is preliminary data.</text>
</comment>
<organism evidence="2 3">
    <name type="scientific">Nonomuraea typhae</name>
    <dbReference type="NCBI Taxonomy" id="2603600"/>
    <lineage>
        <taxon>Bacteria</taxon>
        <taxon>Bacillati</taxon>
        <taxon>Actinomycetota</taxon>
        <taxon>Actinomycetes</taxon>
        <taxon>Streptosporangiales</taxon>
        <taxon>Streptosporangiaceae</taxon>
        <taxon>Nonomuraea</taxon>
    </lineage>
</organism>
<keyword evidence="3" id="KW-1185">Reference proteome</keyword>
<dbReference type="Proteomes" id="UP001612741">
    <property type="component" value="Unassembled WGS sequence"/>
</dbReference>